<evidence type="ECO:0000259" key="2">
    <source>
        <dbReference type="PROSITE" id="PS51733"/>
    </source>
</evidence>
<dbReference type="SUPFAM" id="SSF55681">
    <property type="entry name" value="Class II aaRS and biotin synthetases"/>
    <property type="match status" value="1"/>
</dbReference>
<protein>
    <submittedName>
        <fullName evidence="3">Biotin--[acetyl-CoA-carboxylase] ligase</fullName>
        <ecNumber evidence="3">6.3.4.15</ecNumber>
    </submittedName>
</protein>
<reference evidence="3" key="1">
    <citation type="submission" date="2020-10" db="EMBL/GenBank/DDBJ databases">
        <authorList>
            <person name="Gilroy R."/>
        </authorList>
    </citation>
    <scope>NUCLEOTIDE SEQUENCE</scope>
    <source>
        <strain evidence="3">CHK136-897</strain>
    </source>
</reference>
<dbReference type="InterPro" id="IPR004143">
    <property type="entry name" value="BPL_LPL_catalytic"/>
</dbReference>
<evidence type="ECO:0000313" key="4">
    <source>
        <dbReference type="Proteomes" id="UP000824142"/>
    </source>
</evidence>
<organism evidence="3 4">
    <name type="scientific">Candidatus Enterousia avicola</name>
    <dbReference type="NCBI Taxonomy" id="2840787"/>
    <lineage>
        <taxon>Bacteria</taxon>
        <taxon>Pseudomonadati</taxon>
        <taxon>Pseudomonadota</taxon>
        <taxon>Alphaproteobacteria</taxon>
        <taxon>Candidatus Enterousia</taxon>
    </lineage>
</organism>
<accession>A0A9D1MRP6</accession>
<dbReference type="InterPro" id="IPR045864">
    <property type="entry name" value="aa-tRNA-synth_II/BPL/LPL"/>
</dbReference>
<dbReference type="PROSITE" id="PS51733">
    <property type="entry name" value="BPL_LPL_CATALYTIC"/>
    <property type="match status" value="1"/>
</dbReference>
<dbReference type="Gene3D" id="3.30.930.10">
    <property type="entry name" value="Bira Bifunctional Protein, Domain 2"/>
    <property type="match status" value="1"/>
</dbReference>
<dbReference type="PANTHER" id="PTHR12835:SF5">
    <property type="entry name" value="BIOTIN--PROTEIN LIGASE"/>
    <property type="match status" value="1"/>
</dbReference>
<proteinExistence type="predicted"/>
<dbReference type="EMBL" id="DVNO01000006">
    <property type="protein sequence ID" value="HIU65229.1"/>
    <property type="molecule type" value="Genomic_DNA"/>
</dbReference>
<dbReference type="Pfam" id="PF03099">
    <property type="entry name" value="BPL_LplA_LipB"/>
    <property type="match status" value="1"/>
</dbReference>
<comment type="caution">
    <text evidence="3">The sequence shown here is derived from an EMBL/GenBank/DDBJ whole genome shotgun (WGS) entry which is preliminary data.</text>
</comment>
<evidence type="ECO:0000256" key="1">
    <source>
        <dbReference type="ARBA" id="ARBA00022598"/>
    </source>
</evidence>
<dbReference type="Proteomes" id="UP000824142">
    <property type="component" value="Unassembled WGS sequence"/>
</dbReference>
<keyword evidence="1 3" id="KW-0436">Ligase</keyword>
<dbReference type="GO" id="GO:0005737">
    <property type="term" value="C:cytoplasm"/>
    <property type="evidence" value="ECO:0007669"/>
    <property type="project" value="TreeGrafter"/>
</dbReference>
<sequence length="226" mass="25493">MGYIKLANYKLISFDKIPSTQNYALNMVANGEAADHTVIMAEAQSDGRGRYKRKWVSHHGNLYVSFIFSSEERDHRLSYMVAVAIAETIISFGIPVRIKWPNDILIDGKKVSGTLTEYAGPFVIIGIGINIKTNPTVTGYQTTKLDNFKSVDKSDLLNRLMKNLDKWRKADFPLVRARWMDLAVGLNKIVKYRGEDVELIGINENGALVLRNGTRYILAYGDEITM</sequence>
<dbReference type="GO" id="GO:0004077">
    <property type="term" value="F:biotin--[biotin carboxyl-carrier protein] ligase activity"/>
    <property type="evidence" value="ECO:0007669"/>
    <property type="project" value="UniProtKB-EC"/>
</dbReference>
<dbReference type="PANTHER" id="PTHR12835">
    <property type="entry name" value="BIOTIN PROTEIN LIGASE"/>
    <property type="match status" value="1"/>
</dbReference>
<dbReference type="InterPro" id="IPR004408">
    <property type="entry name" value="Biotin_CoA_COase_ligase"/>
</dbReference>
<name>A0A9D1MRP6_9PROT</name>
<dbReference type="AlphaFoldDB" id="A0A9D1MRP6"/>
<dbReference type="CDD" id="cd16442">
    <property type="entry name" value="BPL"/>
    <property type="match status" value="1"/>
</dbReference>
<feature type="domain" description="BPL/LPL catalytic" evidence="2">
    <location>
        <begin position="6"/>
        <end position="172"/>
    </location>
</feature>
<reference evidence="3" key="2">
    <citation type="journal article" date="2021" name="PeerJ">
        <title>Extensive microbial diversity within the chicken gut microbiome revealed by metagenomics and culture.</title>
        <authorList>
            <person name="Gilroy R."/>
            <person name="Ravi A."/>
            <person name="Getino M."/>
            <person name="Pursley I."/>
            <person name="Horton D.L."/>
            <person name="Alikhan N.F."/>
            <person name="Baker D."/>
            <person name="Gharbi K."/>
            <person name="Hall N."/>
            <person name="Watson M."/>
            <person name="Adriaenssens E.M."/>
            <person name="Foster-Nyarko E."/>
            <person name="Jarju S."/>
            <person name="Secka A."/>
            <person name="Antonio M."/>
            <person name="Oren A."/>
            <person name="Chaudhuri R.R."/>
            <person name="La Ragione R."/>
            <person name="Hildebrand F."/>
            <person name="Pallen M.J."/>
        </authorList>
    </citation>
    <scope>NUCLEOTIDE SEQUENCE</scope>
    <source>
        <strain evidence="3">CHK136-897</strain>
    </source>
</reference>
<evidence type="ECO:0000313" key="3">
    <source>
        <dbReference type="EMBL" id="HIU65229.1"/>
    </source>
</evidence>
<dbReference type="NCBIfam" id="TIGR00121">
    <property type="entry name" value="birA_ligase"/>
    <property type="match status" value="1"/>
</dbReference>
<dbReference type="EC" id="6.3.4.15" evidence="3"/>
<gene>
    <name evidence="3" type="ORF">IAC63_01140</name>
</gene>